<evidence type="ECO:0000313" key="3">
    <source>
        <dbReference type="Proteomes" id="UP001422074"/>
    </source>
</evidence>
<feature type="compositionally biased region" description="Low complexity" evidence="1">
    <location>
        <begin position="166"/>
        <end position="176"/>
    </location>
</feature>
<comment type="caution">
    <text evidence="2">The sequence shown here is derived from an EMBL/GenBank/DDBJ whole genome shotgun (WGS) entry which is preliminary data.</text>
</comment>
<feature type="compositionally biased region" description="Low complexity" evidence="1">
    <location>
        <begin position="1"/>
        <end position="14"/>
    </location>
</feature>
<sequence length="182" mass="19085">MPSVKTTSAKTTSAQRNPAASGPRGIPLTDAGIPAWRVGRPDAYLASAVDAAREALAPIARPADVGEHVAAKSEGERTVTHLFESRLGGYRGWLWFVALARTSRSKDVTVSEIGLLPGEDALLAPEWVPWSERVRPEDTAQEAENEPARAASDEPVDAPGSDAVPEADAAPGAGEPEQGEAE</sequence>
<organism evidence="2 3">
    <name type="scientific">Sinomonas halotolerans</name>
    <dbReference type="NCBI Taxonomy" id="1644133"/>
    <lineage>
        <taxon>Bacteria</taxon>
        <taxon>Bacillati</taxon>
        <taxon>Actinomycetota</taxon>
        <taxon>Actinomycetes</taxon>
        <taxon>Micrococcales</taxon>
        <taxon>Micrococcaceae</taxon>
        <taxon>Sinomonas</taxon>
    </lineage>
</organism>
<reference evidence="2 3" key="1">
    <citation type="submission" date="2024-05" db="EMBL/GenBank/DDBJ databases">
        <title>Sinomonas sp. nov., isolated from a waste landfill.</title>
        <authorList>
            <person name="Zhao Y."/>
        </authorList>
    </citation>
    <scope>NUCLEOTIDE SEQUENCE [LARGE SCALE GENOMIC DNA]</scope>
    <source>
        <strain evidence="2 3">CCTCC AB2014300</strain>
    </source>
</reference>
<protein>
    <submittedName>
        <fullName evidence="2">DUF3027 domain-containing protein</fullName>
    </submittedName>
</protein>
<proteinExistence type="predicted"/>
<feature type="region of interest" description="Disordered" evidence="1">
    <location>
        <begin position="1"/>
        <end position="26"/>
    </location>
</feature>
<name>A0ABU9WXJ6_9MICC</name>
<gene>
    <name evidence="2" type="ORF">ABCQ75_02010</name>
</gene>
<evidence type="ECO:0000256" key="1">
    <source>
        <dbReference type="SAM" id="MobiDB-lite"/>
    </source>
</evidence>
<evidence type="ECO:0000313" key="2">
    <source>
        <dbReference type="EMBL" id="MEN2743314.1"/>
    </source>
</evidence>
<dbReference type="EMBL" id="JBDFRB010000001">
    <property type="protein sequence ID" value="MEN2743314.1"/>
    <property type="molecule type" value="Genomic_DNA"/>
</dbReference>
<feature type="region of interest" description="Disordered" evidence="1">
    <location>
        <begin position="132"/>
        <end position="182"/>
    </location>
</feature>
<accession>A0ABU9WXJ6</accession>
<dbReference type="InterPro" id="IPR021391">
    <property type="entry name" value="DUF3027"/>
</dbReference>
<dbReference type="Pfam" id="PF11228">
    <property type="entry name" value="DUF3027"/>
    <property type="match status" value="1"/>
</dbReference>
<dbReference type="RefSeq" id="WP_345882802.1">
    <property type="nucleotide sequence ID" value="NZ_JBDFRB010000001.1"/>
</dbReference>
<dbReference type="Proteomes" id="UP001422074">
    <property type="component" value="Unassembled WGS sequence"/>
</dbReference>
<keyword evidence="3" id="KW-1185">Reference proteome</keyword>